<dbReference type="InterPro" id="IPR011004">
    <property type="entry name" value="Trimer_LpxA-like_sf"/>
</dbReference>
<proteinExistence type="predicted"/>
<dbReference type="AlphaFoldDB" id="A0A1M6R7V3"/>
<dbReference type="InterPro" id="IPR001451">
    <property type="entry name" value="Hexapep"/>
</dbReference>
<dbReference type="PANTHER" id="PTHR23416:SF78">
    <property type="entry name" value="LIPOPOLYSACCHARIDE BIOSYNTHESIS O-ACETYL TRANSFERASE WBBJ-RELATED"/>
    <property type="match status" value="1"/>
</dbReference>
<accession>A0A1M6R7V3</accession>
<evidence type="ECO:0000313" key="2">
    <source>
        <dbReference type="Proteomes" id="UP000184498"/>
    </source>
</evidence>
<dbReference type="STRING" id="216903.SAMN05444371_1732"/>
<evidence type="ECO:0000313" key="1">
    <source>
        <dbReference type="EMBL" id="SHK28532.1"/>
    </source>
</evidence>
<dbReference type="Proteomes" id="UP000184498">
    <property type="component" value="Unassembled WGS sequence"/>
</dbReference>
<dbReference type="Gene3D" id="2.160.10.10">
    <property type="entry name" value="Hexapeptide repeat proteins"/>
    <property type="match status" value="1"/>
</dbReference>
<dbReference type="GO" id="GO:0016740">
    <property type="term" value="F:transferase activity"/>
    <property type="evidence" value="ECO:0007669"/>
    <property type="project" value="UniProtKB-KW"/>
</dbReference>
<keyword evidence="2" id="KW-1185">Reference proteome</keyword>
<name>A0A1M6R7V3_9FLAO</name>
<keyword evidence="1" id="KW-0808">Transferase</keyword>
<organism evidence="1 2">
    <name type="scientific">Epilithonimonas mollis</name>
    <dbReference type="NCBI Taxonomy" id="216903"/>
    <lineage>
        <taxon>Bacteria</taxon>
        <taxon>Pseudomonadati</taxon>
        <taxon>Bacteroidota</taxon>
        <taxon>Flavobacteriia</taxon>
        <taxon>Flavobacteriales</taxon>
        <taxon>Weeksellaceae</taxon>
        <taxon>Chryseobacterium group</taxon>
        <taxon>Epilithonimonas</taxon>
    </lineage>
</organism>
<dbReference type="InterPro" id="IPR051159">
    <property type="entry name" value="Hexapeptide_acetyltransf"/>
</dbReference>
<dbReference type="PANTHER" id="PTHR23416">
    <property type="entry name" value="SIALIC ACID SYNTHASE-RELATED"/>
    <property type="match status" value="1"/>
</dbReference>
<gene>
    <name evidence="1" type="ORF">SAMN05444371_1732</name>
</gene>
<sequence>MLNLFSKVIFKILKENTFSEIRRNKNSRIGKAFRIGNYPCVYIHSSASLSIGDNVHLKNYCNIVLAERAKVILGKNVFMNNYCSVNAIEKIEIGDNTLFGEGVKLYDHNHEYDGQGVEHKKFRSSPITIGKNCWLGSNVTVLRGVTIGDNCIIGANCLIHRNVAAGSIIRMDQSLTIQAGNSF</sequence>
<dbReference type="Pfam" id="PF00132">
    <property type="entry name" value="Hexapep"/>
    <property type="match status" value="1"/>
</dbReference>
<dbReference type="SUPFAM" id="SSF51161">
    <property type="entry name" value="Trimeric LpxA-like enzymes"/>
    <property type="match status" value="2"/>
</dbReference>
<dbReference type="EMBL" id="FRAM01000002">
    <property type="protein sequence ID" value="SHK28532.1"/>
    <property type="molecule type" value="Genomic_DNA"/>
</dbReference>
<reference evidence="2" key="1">
    <citation type="submission" date="2016-11" db="EMBL/GenBank/DDBJ databases">
        <authorList>
            <person name="Varghese N."/>
            <person name="Submissions S."/>
        </authorList>
    </citation>
    <scope>NUCLEOTIDE SEQUENCE [LARGE SCALE GENOMIC DNA]</scope>
    <source>
        <strain evidence="2">DSM 18016</strain>
    </source>
</reference>
<protein>
    <submittedName>
        <fullName evidence="1">Acetyltransferase (Isoleucine patch superfamily)</fullName>
    </submittedName>
</protein>
<dbReference type="CDD" id="cd04647">
    <property type="entry name" value="LbH_MAT_like"/>
    <property type="match status" value="1"/>
</dbReference>
<dbReference type="RefSeq" id="WP_084081292.1">
    <property type="nucleotide sequence ID" value="NZ_FRAM01000002.1"/>
</dbReference>